<dbReference type="GO" id="GO:0007156">
    <property type="term" value="P:homophilic cell adhesion via plasma membrane adhesion molecules"/>
    <property type="evidence" value="ECO:0007669"/>
    <property type="project" value="InterPro"/>
</dbReference>
<dbReference type="FunFam" id="2.60.40.60:FF:000129">
    <property type="entry name" value="protocadherin alpha-C2 isoform X1"/>
    <property type="match status" value="1"/>
</dbReference>
<dbReference type="InterPro" id="IPR002126">
    <property type="entry name" value="Cadherin-like_dom"/>
</dbReference>
<dbReference type="Pfam" id="PF00028">
    <property type="entry name" value="Cadherin"/>
    <property type="match status" value="5"/>
</dbReference>
<keyword evidence="3" id="KW-1003">Cell membrane</keyword>
<evidence type="ECO:0000256" key="14">
    <source>
        <dbReference type="SAM" id="SignalP"/>
    </source>
</evidence>
<protein>
    <recommendedName>
        <fullName evidence="15">Cadherin domain-containing protein</fullName>
    </recommendedName>
</protein>
<keyword evidence="8" id="KW-0130">Cell adhesion</keyword>
<accession>A0A401SHK4</accession>
<dbReference type="GO" id="GO:0005886">
    <property type="term" value="C:plasma membrane"/>
    <property type="evidence" value="ECO:0007669"/>
    <property type="project" value="UniProtKB-SubCell"/>
</dbReference>
<dbReference type="AlphaFoldDB" id="A0A401SHK4"/>
<feature type="domain" description="Cadherin" evidence="15">
    <location>
        <begin position="579"/>
        <end position="681"/>
    </location>
</feature>
<dbReference type="PRINTS" id="PR00205">
    <property type="entry name" value="CADHERIN"/>
</dbReference>
<dbReference type="FunFam" id="2.60.40.60:FF:000002">
    <property type="entry name" value="Protocadherin alpha 2"/>
    <property type="match status" value="1"/>
</dbReference>
<evidence type="ECO:0000256" key="11">
    <source>
        <dbReference type="ARBA" id="ARBA00023180"/>
    </source>
</evidence>
<dbReference type="FunFam" id="2.60.40.60:FF:000001">
    <property type="entry name" value="Protocadherin alpha 2"/>
    <property type="match status" value="1"/>
</dbReference>
<evidence type="ECO:0000256" key="2">
    <source>
        <dbReference type="ARBA" id="ARBA00004251"/>
    </source>
</evidence>
<dbReference type="FunFam" id="2.60.40.60:FF:000006">
    <property type="entry name" value="Protocadherin alpha 2"/>
    <property type="match status" value="1"/>
</dbReference>
<evidence type="ECO:0000256" key="9">
    <source>
        <dbReference type="ARBA" id="ARBA00022989"/>
    </source>
</evidence>
<proteinExistence type="predicted"/>
<dbReference type="OMA" id="AINSENC"/>
<dbReference type="Pfam" id="PF08266">
    <property type="entry name" value="Cadherin_2"/>
    <property type="match status" value="1"/>
</dbReference>
<feature type="chain" id="PRO_5019113261" description="Cadherin domain-containing protein" evidence="14">
    <location>
        <begin position="27"/>
        <end position="841"/>
    </location>
</feature>
<keyword evidence="17" id="KW-1185">Reference proteome</keyword>
<dbReference type="SMART" id="SM00112">
    <property type="entry name" value="CA"/>
    <property type="match status" value="6"/>
</dbReference>
<evidence type="ECO:0000256" key="6">
    <source>
        <dbReference type="ARBA" id="ARBA00022737"/>
    </source>
</evidence>
<evidence type="ECO:0000256" key="8">
    <source>
        <dbReference type="ARBA" id="ARBA00022889"/>
    </source>
</evidence>
<comment type="function">
    <text evidence="1">Potential calcium-dependent cell-adhesion protein. May be involved in the establishment and maintenance of specific neuronal connections in the brain.</text>
</comment>
<evidence type="ECO:0000256" key="7">
    <source>
        <dbReference type="ARBA" id="ARBA00022837"/>
    </source>
</evidence>
<evidence type="ECO:0000259" key="15">
    <source>
        <dbReference type="PROSITE" id="PS50268"/>
    </source>
</evidence>
<evidence type="ECO:0000256" key="4">
    <source>
        <dbReference type="ARBA" id="ARBA00022692"/>
    </source>
</evidence>
<feature type="domain" description="Cadherin" evidence="15">
    <location>
        <begin position="238"/>
        <end position="345"/>
    </location>
</feature>
<keyword evidence="6" id="KW-0677">Repeat</keyword>
<feature type="domain" description="Cadherin" evidence="15">
    <location>
        <begin position="131"/>
        <end position="237"/>
    </location>
</feature>
<dbReference type="GO" id="GO:0005509">
    <property type="term" value="F:calcium ion binding"/>
    <property type="evidence" value="ECO:0007669"/>
    <property type="project" value="UniProtKB-UniRule"/>
</dbReference>
<evidence type="ECO:0000313" key="17">
    <source>
        <dbReference type="Proteomes" id="UP000287033"/>
    </source>
</evidence>
<evidence type="ECO:0000256" key="10">
    <source>
        <dbReference type="ARBA" id="ARBA00023136"/>
    </source>
</evidence>
<dbReference type="InterPro" id="IPR013164">
    <property type="entry name" value="Cadherin_N"/>
</dbReference>
<evidence type="ECO:0000313" key="16">
    <source>
        <dbReference type="EMBL" id="GCC29833.1"/>
    </source>
</evidence>
<evidence type="ECO:0000256" key="1">
    <source>
        <dbReference type="ARBA" id="ARBA00003436"/>
    </source>
</evidence>
<keyword evidence="9 13" id="KW-1133">Transmembrane helix</keyword>
<dbReference type="Proteomes" id="UP000287033">
    <property type="component" value="Unassembled WGS sequence"/>
</dbReference>
<dbReference type="CDD" id="cd11304">
    <property type="entry name" value="Cadherin_repeat"/>
    <property type="match status" value="6"/>
</dbReference>
<gene>
    <name evidence="16" type="ORF">chiPu_0008275</name>
</gene>
<evidence type="ECO:0000256" key="3">
    <source>
        <dbReference type="ARBA" id="ARBA00022475"/>
    </source>
</evidence>
<reference evidence="16 17" key="1">
    <citation type="journal article" date="2018" name="Nat. Ecol. Evol.">
        <title>Shark genomes provide insights into elasmobranch evolution and the origin of vertebrates.</title>
        <authorList>
            <person name="Hara Y"/>
            <person name="Yamaguchi K"/>
            <person name="Onimaru K"/>
            <person name="Kadota M"/>
            <person name="Koyanagi M"/>
            <person name="Keeley SD"/>
            <person name="Tatsumi K"/>
            <person name="Tanaka K"/>
            <person name="Motone F"/>
            <person name="Kageyama Y"/>
            <person name="Nozu R"/>
            <person name="Adachi N"/>
            <person name="Nishimura O"/>
            <person name="Nakagawa R"/>
            <person name="Tanegashima C"/>
            <person name="Kiyatake I"/>
            <person name="Matsumoto R"/>
            <person name="Murakumo K"/>
            <person name="Nishida K"/>
            <person name="Terakita A"/>
            <person name="Kuratani S"/>
            <person name="Sato K"/>
            <person name="Hyodo S Kuraku.S."/>
        </authorList>
    </citation>
    <scope>NUCLEOTIDE SEQUENCE [LARGE SCALE GENOMIC DNA]</scope>
</reference>
<dbReference type="PANTHER" id="PTHR24028">
    <property type="entry name" value="CADHERIN-87A"/>
    <property type="match status" value="1"/>
</dbReference>
<dbReference type="SUPFAM" id="SSF49313">
    <property type="entry name" value="Cadherin-like"/>
    <property type="match status" value="6"/>
</dbReference>
<dbReference type="PANTHER" id="PTHR24028:SF236">
    <property type="entry name" value="PROTOCADHERIN GAMMA-C3"/>
    <property type="match status" value="1"/>
</dbReference>
<dbReference type="PROSITE" id="PS00232">
    <property type="entry name" value="CADHERIN_1"/>
    <property type="match status" value="3"/>
</dbReference>
<evidence type="ECO:0000256" key="5">
    <source>
        <dbReference type="ARBA" id="ARBA00022729"/>
    </source>
</evidence>
<dbReference type="InterPro" id="IPR020894">
    <property type="entry name" value="Cadherin_CS"/>
</dbReference>
<keyword evidence="4 13" id="KW-0812">Transmembrane</keyword>
<comment type="subcellular location">
    <subcellularLocation>
        <location evidence="2">Cell membrane</location>
        <topology evidence="2">Single-pass type I membrane protein</topology>
    </subcellularLocation>
</comment>
<comment type="caution">
    <text evidence="16">The sequence shown here is derived from an EMBL/GenBank/DDBJ whole genome shotgun (WGS) entry which is preliminary data.</text>
</comment>
<dbReference type="PROSITE" id="PS50268">
    <property type="entry name" value="CADHERIN_2"/>
    <property type="match status" value="6"/>
</dbReference>
<organism evidence="16 17">
    <name type="scientific">Chiloscyllium punctatum</name>
    <name type="common">Brownbanded bambooshark</name>
    <name type="synonym">Hemiscyllium punctatum</name>
    <dbReference type="NCBI Taxonomy" id="137246"/>
    <lineage>
        <taxon>Eukaryota</taxon>
        <taxon>Metazoa</taxon>
        <taxon>Chordata</taxon>
        <taxon>Craniata</taxon>
        <taxon>Vertebrata</taxon>
        <taxon>Chondrichthyes</taxon>
        <taxon>Elasmobranchii</taxon>
        <taxon>Galeomorphii</taxon>
        <taxon>Galeoidea</taxon>
        <taxon>Orectolobiformes</taxon>
        <taxon>Hemiscylliidae</taxon>
        <taxon>Chiloscyllium</taxon>
    </lineage>
</organism>
<dbReference type="STRING" id="137246.A0A401SHK4"/>
<feature type="transmembrane region" description="Helical" evidence="13">
    <location>
        <begin position="685"/>
        <end position="711"/>
    </location>
</feature>
<dbReference type="OrthoDB" id="6252479at2759"/>
<dbReference type="EMBL" id="BEZZ01000269">
    <property type="protein sequence ID" value="GCC29833.1"/>
    <property type="molecule type" value="Genomic_DNA"/>
</dbReference>
<sequence>MRCNIYSLLKWQLLYCTFSSWNLVLGQIRYTIPEELQLGAFVGNIAEDLGLDVKQLSARSFRLVPGPRKQYVDINLDTGILFVKEKIDREEICGPTLSCVLSLGGLLENPLKLYKVTVEILDVNDNAPSFPKRQFHLQISERSIPGMYFPLETAHDLDVGTNSVQKYELVPNNYFVLDVRTGEGKLPVLVLQNSLDRETDSSHNLTLIAKDGGIPARSGTVQIIIIVKDTNDNAPIFFQTEYRVSLLETAPTRTQVIILNATDSDDGLNGEISYSLSSHTSAPARKMFRVDAKTGEILVKGKLDYEESNNFELSIQAIDGGPDSMSGHCVVLVNIIDVNDNPPVVMLTSLSRTVSEDVALGSVVALFSAADKDSGRNGQVQCQISNELPFRLDSSLENFYGILVHQALDRENVSNYGITITCTDAGNPPLTSEKTVRVDVSDINDNAPLFTQSLYTAHVEENNIIGVSIFSITAFDPDIGLNAQLTYSILETQVLNVSVSTYVTVNSETGVIFAQRSFDYEKLKNFQIQVQVVDSGTPPLTSNVSVNIIILDHNDNAPVIVQPLAQFGSTAFETLSRFAEPGYLVAKISATDSDAGQNARITYLIFQATQHNLFTISPDTGQIWTIRRVANTDASKQRLVIIAKDNGKPSLSATVTIILSVVGGDTATFSSVSGSFEDPTFTPDLGLSLVIVFGGISIIFLVVLIILAVMIHRSRNITSSQHCSLRLCCCAERRHSLNGIQKASRNLQIPPNYVEVFGGDPLSQRFRYESCSTLQSTKGEIIHPNICRSYTDSNYVQNETIRKENTRAINSENCSNTLKNKVRGLFNEEYEPRSFELDVWQ</sequence>
<feature type="domain" description="Cadherin" evidence="15">
    <location>
        <begin position="451"/>
        <end position="560"/>
    </location>
</feature>
<name>A0A401SHK4_CHIPU</name>
<dbReference type="FunFam" id="2.60.40.60:FF:000007">
    <property type="entry name" value="Protocadherin alpha 2"/>
    <property type="match status" value="1"/>
</dbReference>
<feature type="signal peptide" evidence="14">
    <location>
        <begin position="1"/>
        <end position="26"/>
    </location>
</feature>
<evidence type="ECO:0000256" key="12">
    <source>
        <dbReference type="PROSITE-ProRule" id="PRU00043"/>
    </source>
</evidence>
<evidence type="ECO:0000256" key="13">
    <source>
        <dbReference type="SAM" id="Phobius"/>
    </source>
</evidence>
<dbReference type="InterPro" id="IPR015919">
    <property type="entry name" value="Cadherin-like_sf"/>
</dbReference>
<keyword evidence="7 12" id="KW-0106">Calcium</keyword>
<dbReference type="InterPro" id="IPR050174">
    <property type="entry name" value="Protocadherin/Cadherin-CA"/>
</dbReference>
<keyword evidence="10 13" id="KW-0472">Membrane</keyword>
<dbReference type="Gene3D" id="2.60.40.60">
    <property type="entry name" value="Cadherins"/>
    <property type="match status" value="6"/>
</dbReference>
<feature type="domain" description="Cadherin" evidence="15">
    <location>
        <begin position="346"/>
        <end position="450"/>
    </location>
</feature>
<keyword evidence="5 14" id="KW-0732">Signal</keyword>
<dbReference type="FunFam" id="2.60.40.60:FF:000004">
    <property type="entry name" value="Protocadherin 1 gamma 2"/>
    <property type="match status" value="1"/>
</dbReference>
<feature type="domain" description="Cadherin" evidence="15">
    <location>
        <begin position="31"/>
        <end position="130"/>
    </location>
</feature>
<keyword evidence="11" id="KW-0325">Glycoprotein</keyword>